<dbReference type="Gene3D" id="3.40.710.10">
    <property type="entry name" value="DD-peptidase/beta-lactamase superfamily"/>
    <property type="match status" value="1"/>
</dbReference>
<comment type="catalytic activity">
    <reaction evidence="5 6">
        <text>L-glutamine + H2O = L-glutamate + NH4(+)</text>
        <dbReference type="Rhea" id="RHEA:15889"/>
        <dbReference type="ChEBI" id="CHEBI:15377"/>
        <dbReference type="ChEBI" id="CHEBI:28938"/>
        <dbReference type="ChEBI" id="CHEBI:29985"/>
        <dbReference type="ChEBI" id="CHEBI:58359"/>
        <dbReference type="EC" id="3.5.1.2"/>
    </reaction>
</comment>
<dbReference type="GO" id="GO:0004359">
    <property type="term" value="F:glutaminase activity"/>
    <property type="evidence" value="ECO:0007669"/>
    <property type="project" value="UniProtKB-UniRule"/>
</dbReference>
<dbReference type="EMBL" id="CP049056">
    <property type="protein sequence ID" value="QIE55232.1"/>
    <property type="molecule type" value="Genomic_DNA"/>
</dbReference>
<feature type="binding site" evidence="6">
    <location>
        <position position="235"/>
    </location>
    <ligand>
        <name>substrate</name>
    </ligand>
</feature>
<dbReference type="AlphaFoldDB" id="A0A7L5BUE5"/>
<evidence type="ECO:0000256" key="1">
    <source>
        <dbReference type="ARBA" id="ARBA00011076"/>
    </source>
</evidence>
<feature type="binding site" evidence="6">
    <location>
        <position position="162"/>
    </location>
    <ligand>
        <name>substrate</name>
    </ligand>
</feature>
<evidence type="ECO:0000256" key="3">
    <source>
        <dbReference type="ARBA" id="ARBA00012918"/>
    </source>
</evidence>
<dbReference type="HAMAP" id="MF_00313">
    <property type="entry name" value="Glutaminase"/>
    <property type="match status" value="1"/>
</dbReference>
<evidence type="ECO:0000256" key="2">
    <source>
        <dbReference type="ARBA" id="ARBA00011881"/>
    </source>
</evidence>
<dbReference type="EC" id="3.5.1.2" evidence="3 6"/>
<keyword evidence="8" id="KW-1185">Reference proteome</keyword>
<dbReference type="InterPro" id="IPR015868">
    <property type="entry name" value="Glutaminase"/>
</dbReference>
<dbReference type="RefSeq" id="WP_165096807.1">
    <property type="nucleotide sequence ID" value="NZ_CP049056.1"/>
</dbReference>
<dbReference type="Pfam" id="PF04960">
    <property type="entry name" value="Glutaminase"/>
    <property type="match status" value="1"/>
</dbReference>
<dbReference type="PANTHER" id="PTHR12544">
    <property type="entry name" value="GLUTAMINASE"/>
    <property type="match status" value="1"/>
</dbReference>
<keyword evidence="4 6" id="KW-0378">Hydrolase</keyword>
<reference evidence="7 8" key="1">
    <citation type="submission" date="2020-02" db="EMBL/GenBank/DDBJ databases">
        <title>complete genome sequence of Rhodobacteraceae bacterium.</title>
        <authorList>
            <person name="Park J."/>
            <person name="Kim Y.-S."/>
            <person name="Kim K.-H."/>
        </authorList>
    </citation>
    <scope>NUCLEOTIDE SEQUENCE [LARGE SCALE GENOMIC DNA]</scope>
    <source>
        <strain evidence="7 8">RR4-56</strain>
    </source>
</reference>
<feature type="binding site" evidence="6">
    <location>
        <position position="253"/>
    </location>
    <ligand>
        <name>substrate</name>
    </ligand>
</feature>
<dbReference type="GO" id="GO:0006537">
    <property type="term" value="P:glutamate biosynthetic process"/>
    <property type="evidence" value="ECO:0007669"/>
    <property type="project" value="TreeGrafter"/>
</dbReference>
<proteinExistence type="inferred from homology"/>
<feature type="binding site" evidence="6">
    <location>
        <position position="111"/>
    </location>
    <ligand>
        <name>substrate</name>
    </ligand>
</feature>
<dbReference type="KEGG" id="hdh:G5B40_07060"/>
<feature type="binding site" evidence="6">
    <location>
        <position position="61"/>
    </location>
    <ligand>
        <name>substrate</name>
    </ligand>
</feature>
<dbReference type="NCBIfam" id="TIGR03814">
    <property type="entry name" value="Gln_ase"/>
    <property type="match status" value="1"/>
</dbReference>
<evidence type="ECO:0000313" key="7">
    <source>
        <dbReference type="EMBL" id="QIE55232.1"/>
    </source>
</evidence>
<protein>
    <recommendedName>
        <fullName evidence="3 6">Glutaminase</fullName>
        <ecNumber evidence="3 6">3.5.1.2</ecNumber>
    </recommendedName>
</protein>
<feature type="binding site" evidence="6">
    <location>
        <position position="186"/>
    </location>
    <ligand>
        <name>substrate</name>
    </ligand>
</feature>
<comment type="subunit">
    <text evidence="2 6">Homotetramer.</text>
</comment>
<accession>A0A7L5BUE5</accession>
<feature type="binding site" evidence="6">
    <location>
        <position position="155"/>
    </location>
    <ligand>
        <name>substrate</name>
    </ligand>
</feature>
<gene>
    <name evidence="6 7" type="primary">glsA</name>
    <name evidence="7" type="ORF">G5B40_07060</name>
</gene>
<comment type="similarity">
    <text evidence="1 6">Belongs to the glutaminase family.</text>
</comment>
<dbReference type="Proteomes" id="UP000503336">
    <property type="component" value="Chromosome"/>
</dbReference>
<dbReference type="InterPro" id="IPR012338">
    <property type="entry name" value="Beta-lactam/transpept-like"/>
</dbReference>
<evidence type="ECO:0000313" key="8">
    <source>
        <dbReference type="Proteomes" id="UP000503336"/>
    </source>
</evidence>
<evidence type="ECO:0000256" key="5">
    <source>
        <dbReference type="ARBA" id="ARBA00049534"/>
    </source>
</evidence>
<organism evidence="7 8">
    <name type="scientific">Pikeienuella piscinae</name>
    <dbReference type="NCBI Taxonomy" id="2748098"/>
    <lineage>
        <taxon>Bacteria</taxon>
        <taxon>Pseudomonadati</taxon>
        <taxon>Pseudomonadota</taxon>
        <taxon>Alphaproteobacteria</taxon>
        <taxon>Rhodobacterales</taxon>
        <taxon>Paracoccaceae</taxon>
        <taxon>Pikeienuella</taxon>
    </lineage>
</organism>
<sequence length="297" mass="32262">MQSFLEKIAAEVRPRAAEGTPAQYIPALARVDPTKFAIALMTAEGEEFVTGDADTPFSVQSISKLFTLALAMEWVGAPLWERVKREPSGMRFNSIIQLETENGVPRNPFINAGAIVVTDALMHNRPTIEVGFRNQMRLLARDETICYDEEVHRSEMLTGDMNRAAAFLLKAKGNLTEDAILVTNAYFHFCSLAMSARQLARAALFLIKPQHGDAACARGLHAQRLRAIMRTCGLYDQSGEFAYHVGMPAKSGVGGGILAVNPTMGYAVCAWSPPLDRYGNSIAATEALALLAAKTGV</sequence>
<name>A0A7L5BUE5_9RHOB</name>
<evidence type="ECO:0000256" key="4">
    <source>
        <dbReference type="ARBA" id="ARBA00022801"/>
    </source>
</evidence>
<keyword evidence="6" id="KW-0007">Acetylation</keyword>
<evidence type="ECO:0000256" key="6">
    <source>
        <dbReference type="HAMAP-Rule" id="MF_00313"/>
    </source>
</evidence>
<dbReference type="SUPFAM" id="SSF56601">
    <property type="entry name" value="beta-lactamase/transpeptidase-like"/>
    <property type="match status" value="1"/>
</dbReference>
<dbReference type="GO" id="GO:0006543">
    <property type="term" value="P:L-glutamine catabolic process"/>
    <property type="evidence" value="ECO:0007669"/>
    <property type="project" value="TreeGrafter"/>
</dbReference>
<dbReference type="PANTHER" id="PTHR12544:SF29">
    <property type="entry name" value="GLUTAMINASE"/>
    <property type="match status" value="1"/>
</dbReference>